<dbReference type="Proteomes" id="UP000242525">
    <property type="component" value="Unassembled WGS sequence"/>
</dbReference>
<sequence>MTDISIPAKPLKFNNVLEEFQFIQKDCRPGLYLIPTDSGVFAAPSQSTANSTETLQIYEDLITASNIPPWECVYFVQGGYQDSKCRNYGKPIKFKMYFIDGELYQKKFQLACEKQSQLSVNNVYPLFLISHNNCMKLSEDITTGCIEKIHEKEVEHNQRYKDTLEPFSRIECGLDIFCFILDTLPISIDAAPLVDDVATALSHDLIDFTFKAESDNELEGFELIKKLVNLQGHWTG</sequence>
<accession>A0A0J9X8F4</accession>
<evidence type="ECO:0000313" key="2">
    <source>
        <dbReference type="Proteomes" id="UP000242525"/>
    </source>
</evidence>
<name>A0A0J9X8F4_GEOCN</name>
<protein>
    <submittedName>
        <fullName evidence="1">Uncharacterized protein</fullName>
    </submittedName>
</protein>
<evidence type="ECO:0000313" key="1">
    <source>
        <dbReference type="EMBL" id="CDO53433.1"/>
    </source>
</evidence>
<comment type="caution">
    <text evidence="1">The sequence shown here is derived from an EMBL/GenBank/DDBJ whole genome shotgun (WGS) entry which is preliminary data.</text>
</comment>
<dbReference type="AlphaFoldDB" id="A0A0J9X8F4"/>
<proteinExistence type="predicted"/>
<reference evidence="1" key="1">
    <citation type="submission" date="2014-03" db="EMBL/GenBank/DDBJ databases">
        <authorList>
            <person name="Casaregola S."/>
        </authorList>
    </citation>
    <scope>NUCLEOTIDE SEQUENCE [LARGE SCALE GENOMIC DNA]</scope>
    <source>
        <strain evidence="1">CLIB 918</strain>
    </source>
</reference>
<organism evidence="1 2">
    <name type="scientific">Geotrichum candidum</name>
    <name type="common">Oospora lactis</name>
    <name type="synonym">Dipodascus geotrichum</name>
    <dbReference type="NCBI Taxonomy" id="1173061"/>
    <lineage>
        <taxon>Eukaryota</taxon>
        <taxon>Fungi</taxon>
        <taxon>Dikarya</taxon>
        <taxon>Ascomycota</taxon>
        <taxon>Saccharomycotina</taxon>
        <taxon>Dipodascomycetes</taxon>
        <taxon>Dipodascales</taxon>
        <taxon>Dipodascaceae</taxon>
        <taxon>Geotrichum</taxon>
    </lineage>
</organism>
<dbReference type="EMBL" id="CCBN010000005">
    <property type="protein sequence ID" value="CDO53433.1"/>
    <property type="molecule type" value="Genomic_DNA"/>
</dbReference>
<gene>
    <name evidence="1" type="ORF">BN980_GECA05s01698g</name>
</gene>
<keyword evidence="2" id="KW-1185">Reference proteome</keyword>